<accession>A0A2N9ATH8</accession>
<name>A0A2N9ATH8_METEX</name>
<evidence type="ECO:0000313" key="2">
    <source>
        <dbReference type="Proteomes" id="UP000233769"/>
    </source>
</evidence>
<dbReference type="Proteomes" id="UP000233769">
    <property type="component" value="Chromosome tk0001"/>
</dbReference>
<sequence length="86" mass="9558">MLELTHRTATARSNFCAAVNIWPCSDFPSLVLCQRLLLFTLKGQVEICLFLSAVEGDASCSIFMLTSSRSPKSRVKFAFRLLKVAT</sequence>
<protein>
    <submittedName>
        <fullName evidence="1">Uncharacterized protein</fullName>
    </submittedName>
</protein>
<gene>
    <name evidence="1" type="ORF">TK0001_3908</name>
</gene>
<evidence type="ECO:0000313" key="1">
    <source>
        <dbReference type="EMBL" id="SOR30510.1"/>
    </source>
</evidence>
<dbReference type="AlphaFoldDB" id="A0A2N9ATH8"/>
<reference evidence="2" key="1">
    <citation type="submission" date="2017-10" db="EMBL/GenBank/DDBJ databases">
        <authorList>
            <person name="Regsiter A."/>
            <person name="William W."/>
        </authorList>
    </citation>
    <scope>NUCLEOTIDE SEQUENCE [LARGE SCALE GENOMIC DNA]</scope>
</reference>
<proteinExistence type="predicted"/>
<dbReference type="EMBL" id="LT962688">
    <property type="protein sequence ID" value="SOR30510.1"/>
    <property type="molecule type" value="Genomic_DNA"/>
</dbReference>
<organism evidence="1 2">
    <name type="scientific">Methylorubrum extorquens</name>
    <name type="common">Methylobacterium dichloromethanicum</name>
    <name type="synonym">Methylobacterium extorquens</name>
    <dbReference type="NCBI Taxonomy" id="408"/>
    <lineage>
        <taxon>Bacteria</taxon>
        <taxon>Pseudomonadati</taxon>
        <taxon>Pseudomonadota</taxon>
        <taxon>Alphaproteobacteria</taxon>
        <taxon>Hyphomicrobiales</taxon>
        <taxon>Methylobacteriaceae</taxon>
        <taxon>Methylorubrum</taxon>
    </lineage>
</organism>